<dbReference type="GO" id="GO:0008270">
    <property type="term" value="F:zinc ion binding"/>
    <property type="evidence" value="ECO:0007669"/>
    <property type="project" value="UniProtKB-KW"/>
</dbReference>
<organism evidence="7 8">
    <name type="scientific">Chlorella ohadii</name>
    <dbReference type="NCBI Taxonomy" id="2649997"/>
    <lineage>
        <taxon>Eukaryota</taxon>
        <taxon>Viridiplantae</taxon>
        <taxon>Chlorophyta</taxon>
        <taxon>core chlorophytes</taxon>
        <taxon>Trebouxiophyceae</taxon>
        <taxon>Chlorellales</taxon>
        <taxon>Chlorellaceae</taxon>
        <taxon>Chlorella clade</taxon>
        <taxon>Chlorella</taxon>
    </lineage>
</organism>
<evidence type="ECO:0000259" key="6">
    <source>
        <dbReference type="PROSITE" id="PS50865"/>
    </source>
</evidence>
<gene>
    <name evidence="7" type="ORF">COHA_002448</name>
</gene>
<feature type="region of interest" description="Disordered" evidence="5">
    <location>
        <begin position="224"/>
        <end position="243"/>
    </location>
</feature>
<evidence type="ECO:0000313" key="8">
    <source>
        <dbReference type="Proteomes" id="UP001205105"/>
    </source>
</evidence>
<name>A0AAD5H4S8_9CHLO</name>
<feature type="domain" description="MYND-type" evidence="6">
    <location>
        <begin position="167"/>
        <end position="213"/>
    </location>
</feature>
<dbReference type="SUPFAM" id="SSF144232">
    <property type="entry name" value="HIT/MYND zinc finger-like"/>
    <property type="match status" value="1"/>
</dbReference>
<dbReference type="AlphaFoldDB" id="A0AAD5H4S8"/>
<evidence type="ECO:0000256" key="3">
    <source>
        <dbReference type="ARBA" id="ARBA00022833"/>
    </source>
</evidence>
<keyword evidence="3" id="KW-0862">Zinc</keyword>
<evidence type="ECO:0000256" key="5">
    <source>
        <dbReference type="SAM" id="MobiDB-lite"/>
    </source>
</evidence>
<accession>A0AAD5H4S8</accession>
<dbReference type="Gene3D" id="6.10.140.2220">
    <property type="match status" value="1"/>
</dbReference>
<keyword evidence="1" id="KW-0479">Metal-binding</keyword>
<evidence type="ECO:0000256" key="4">
    <source>
        <dbReference type="PROSITE-ProRule" id="PRU00134"/>
    </source>
</evidence>
<dbReference type="PROSITE" id="PS50865">
    <property type="entry name" value="ZF_MYND_2"/>
    <property type="match status" value="1"/>
</dbReference>
<proteinExistence type="predicted"/>
<evidence type="ECO:0000256" key="1">
    <source>
        <dbReference type="ARBA" id="ARBA00022723"/>
    </source>
</evidence>
<protein>
    <recommendedName>
        <fullName evidence="6">MYND-type domain-containing protein</fullName>
    </recommendedName>
</protein>
<dbReference type="Proteomes" id="UP001205105">
    <property type="component" value="Unassembled WGS sequence"/>
</dbReference>
<evidence type="ECO:0000256" key="2">
    <source>
        <dbReference type="ARBA" id="ARBA00022771"/>
    </source>
</evidence>
<dbReference type="EMBL" id="JADXDR010000035">
    <property type="protein sequence ID" value="KAI7843906.1"/>
    <property type="molecule type" value="Genomic_DNA"/>
</dbReference>
<sequence>MAAAAQDARAPSYILQLSMLKASSAPSLLLAALLLGTSVWEALGGSRLVGSADLQVGTTLFDALVDMVRRLVKDAVDSLKEAASGGDPSFSLTQLQSVLQDVRTLERGTGNRSHWSRVLARVPHAVAAARSVAPLLLDHWCCPVAQEVAQLEMAKAAARRSCAYLRCANLGGEGGPAAGEGVGSKRCSACRAVWYCGTACSHAGWRAGHRHVCAALGAERQERKARRRQQAAAATGGAGAEER</sequence>
<reference evidence="7" key="1">
    <citation type="submission" date="2020-11" db="EMBL/GenBank/DDBJ databases">
        <title>Chlorella ohadii genome sequencing and assembly.</title>
        <authorList>
            <person name="Murik O."/>
            <person name="Treves H."/>
            <person name="Kedem I."/>
            <person name="Shotland Y."/>
            <person name="Kaplan A."/>
        </authorList>
    </citation>
    <scope>NUCLEOTIDE SEQUENCE</scope>
    <source>
        <strain evidence="7">1</strain>
    </source>
</reference>
<dbReference type="Pfam" id="PF01753">
    <property type="entry name" value="zf-MYND"/>
    <property type="match status" value="1"/>
</dbReference>
<keyword evidence="8" id="KW-1185">Reference proteome</keyword>
<keyword evidence="2 4" id="KW-0863">Zinc-finger</keyword>
<comment type="caution">
    <text evidence="7">The sequence shown here is derived from an EMBL/GenBank/DDBJ whole genome shotgun (WGS) entry which is preliminary data.</text>
</comment>
<dbReference type="InterPro" id="IPR002893">
    <property type="entry name" value="Znf_MYND"/>
</dbReference>
<evidence type="ECO:0000313" key="7">
    <source>
        <dbReference type="EMBL" id="KAI7843906.1"/>
    </source>
</evidence>